<dbReference type="PROSITE" id="PS51898">
    <property type="entry name" value="TYR_RECOMBINASE"/>
    <property type="match status" value="1"/>
</dbReference>
<dbReference type="Gene3D" id="1.10.443.10">
    <property type="entry name" value="Intergrase catalytic core"/>
    <property type="match status" value="1"/>
</dbReference>
<feature type="domain" description="Tyr recombinase" evidence="3">
    <location>
        <begin position="158"/>
        <end position="337"/>
    </location>
</feature>
<dbReference type="STRING" id="933059.SAMN04488103_1053"/>
<sequence>MPFRPKGSRFWHYDFQIRGRRVHGSCGTEDFAEAKGVEAEARVKAKQSLTDAPPGIFTLAEAIGTYYADIAAHQPSGRTTLSQGKALLSILDPKKRLPDLTMAEVQRYVSMRRATVANATVNRELQLLGRALRHMQRIHKASLPDLDLRSVEVAEAEERIRELTQDEQTRLLKHLRDDLHPLVKAALMTGLRLSELCSLQWSAVDLDAARIRFVQKGGKTRHFPISGEMRAFLSALPRADTLPHARHVLTYINQKAKGQPRHKISQGGGIMEVFRAAVSDAGIEDFRFHDLRHTFATRLLRQTGNLKLVSRLLGHTQIETTMRYAHVLDDDLRTALDGYSLNGQVPKKSPKRRASH</sequence>
<evidence type="ECO:0000259" key="3">
    <source>
        <dbReference type="PROSITE" id="PS51898"/>
    </source>
</evidence>
<evidence type="ECO:0000256" key="1">
    <source>
        <dbReference type="ARBA" id="ARBA00022908"/>
    </source>
</evidence>
<dbReference type="GO" id="GO:0003677">
    <property type="term" value="F:DNA binding"/>
    <property type="evidence" value="ECO:0007669"/>
    <property type="project" value="InterPro"/>
</dbReference>
<dbReference type="OrthoDB" id="6388170at2"/>
<dbReference type="PANTHER" id="PTHR30349">
    <property type="entry name" value="PHAGE INTEGRASE-RELATED"/>
    <property type="match status" value="1"/>
</dbReference>
<proteinExistence type="predicted"/>
<dbReference type="AlphaFoldDB" id="A0A1H8GAZ0"/>
<dbReference type="GO" id="GO:0015074">
    <property type="term" value="P:DNA integration"/>
    <property type="evidence" value="ECO:0007669"/>
    <property type="project" value="UniProtKB-KW"/>
</dbReference>
<name>A0A1H8GAZ0_9RHOB</name>
<reference evidence="4 5" key="1">
    <citation type="submission" date="2016-10" db="EMBL/GenBank/DDBJ databases">
        <authorList>
            <person name="de Groot N.N."/>
        </authorList>
    </citation>
    <scope>NUCLEOTIDE SEQUENCE [LARGE SCALE GENOMIC DNA]</scope>
    <source>
        <strain evidence="4 5">DSM 3857</strain>
    </source>
</reference>
<protein>
    <submittedName>
        <fullName evidence="4">Site-specific recombinase XerD</fullName>
    </submittedName>
</protein>
<evidence type="ECO:0000256" key="2">
    <source>
        <dbReference type="ARBA" id="ARBA00023172"/>
    </source>
</evidence>
<dbReference type="InterPro" id="IPR050090">
    <property type="entry name" value="Tyrosine_recombinase_XerCD"/>
</dbReference>
<dbReference type="InterPro" id="IPR013762">
    <property type="entry name" value="Integrase-like_cat_sf"/>
</dbReference>
<dbReference type="RefSeq" id="WP_091300921.1">
    <property type="nucleotide sequence ID" value="NZ_FOCE01000005.1"/>
</dbReference>
<evidence type="ECO:0000313" key="4">
    <source>
        <dbReference type="EMBL" id="SEN40915.1"/>
    </source>
</evidence>
<dbReference type="PANTHER" id="PTHR30349:SF64">
    <property type="entry name" value="PROPHAGE INTEGRASE INTD-RELATED"/>
    <property type="match status" value="1"/>
</dbReference>
<accession>A0A1H8GAZ0</accession>
<dbReference type="SUPFAM" id="SSF56349">
    <property type="entry name" value="DNA breaking-rejoining enzymes"/>
    <property type="match status" value="1"/>
</dbReference>
<keyword evidence="5" id="KW-1185">Reference proteome</keyword>
<dbReference type="EMBL" id="FOCE01000005">
    <property type="protein sequence ID" value="SEN40915.1"/>
    <property type="molecule type" value="Genomic_DNA"/>
</dbReference>
<gene>
    <name evidence="4" type="ORF">SAMN04488103_1053</name>
</gene>
<dbReference type="InterPro" id="IPR011010">
    <property type="entry name" value="DNA_brk_join_enz"/>
</dbReference>
<keyword evidence="1" id="KW-0229">DNA integration</keyword>
<keyword evidence="2" id="KW-0233">DNA recombination</keyword>
<evidence type="ECO:0000313" key="5">
    <source>
        <dbReference type="Proteomes" id="UP000198761"/>
    </source>
</evidence>
<dbReference type="Pfam" id="PF00589">
    <property type="entry name" value="Phage_integrase"/>
    <property type="match status" value="1"/>
</dbReference>
<organism evidence="4 5">
    <name type="scientific">Gemmobacter aquatilis</name>
    <dbReference type="NCBI Taxonomy" id="933059"/>
    <lineage>
        <taxon>Bacteria</taxon>
        <taxon>Pseudomonadati</taxon>
        <taxon>Pseudomonadota</taxon>
        <taxon>Alphaproteobacteria</taxon>
        <taxon>Rhodobacterales</taxon>
        <taxon>Paracoccaceae</taxon>
        <taxon>Gemmobacter</taxon>
    </lineage>
</organism>
<dbReference type="InterPro" id="IPR002104">
    <property type="entry name" value="Integrase_catalytic"/>
</dbReference>
<dbReference type="CDD" id="cd00796">
    <property type="entry name" value="INT_Rci_Hp1_C"/>
    <property type="match status" value="1"/>
</dbReference>
<dbReference type="Proteomes" id="UP000198761">
    <property type="component" value="Unassembled WGS sequence"/>
</dbReference>
<dbReference type="GO" id="GO:0006310">
    <property type="term" value="P:DNA recombination"/>
    <property type="evidence" value="ECO:0007669"/>
    <property type="project" value="UniProtKB-KW"/>
</dbReference>